<protein>
    <submittedName>
        <fullName evidence="3">Uncharacterized protein</fullName>
    </submittedName>
</protein>
<dbReference type="Proteomes" id="UP001165160">
    <property type="component" value="Unassembled WGS sequence"/>
</dbReference>
<keyword evidence="2" id="KW-0472">Membrane</keyword>
<sequence length="403" mass="46380">MTPSSSSPPPSPRTHARTPLKVLCITLGGSRRSQIESMFSSPNLKGDFDLHFIDGVPSRSLRNKPGLMSHAYKAKLLVEDPEKTFLAGKKTFQRGLWPDLDYAEELWRKGRSINRERSVLACLFAHLNAMAYAVENGFDVIIEDNVRVRDSRETYDIMRGLIDDSKNAGVRYFGYLGPRDNLEWLYLKHMPKYEKNKTPFPFNEHYTDGVMRGTSLWGAYAYMVSEKALDEIMAKLQNDIGAVMWKGKRMKTYRIKPIDKQMPRTARDAGLDVRVGNDPVFFRAPMLTSKIHTKFDAEFCKSTQVQLDFIGVKWEDLWLTEEEKETVEKYRATGKWTDDENRDAGKRDEREEEEKDEILRSKIEVEKKVVKQQQPSVAVALSVAGVIGGLVLYMFIKNRYRRA</sequence>
<keyword evidence="2" id="KW-0812">Transmembrane</keyword>
<comment type="caution">
    <text evidence="3">The sequence shown here is derived from an EMBL/GenBank/DDBJ whole genome shotgun (WGS) entry which is preliminary data.</text>
</comment>
<organism evidence="3 4">
    <name type="scientific">Triparma verrucosa</name>
    <dbReference type="NCBI Taxonomy" id="1606542"/>
    <lineage>
        <taxon>Eukaryota</taxon>
        <taxon>Sar</taxon>
        <taxon>Stramenopiles</taxon>
        <taxon>Ochrophyta</taxon>
        <taxon>Bolidophyceae</taxon>
        <taxon>Parmales</taxon>
        <taxon>Triparmaceae</taxon>
        <taxon>Triparma</taxon>
    </lineage>
</organism>
<feature type="transmembrane region" description="Helical" evidence="2">
    <location>
        <begin position="377"/>
        <end position="396"/>
    </location>
</feature>
<feature type="compositionally biased region" description="Basic and acidic residues" evidence="1">
    <location>
        <begin position="337"/>
        <end position="349"/>
    </location>
</feature>
<name>A0A9W7FF65_9STRA</name>
<proteinExistence type="predicted"/>
<evidence type="ECO:0000256" key="1">
    <source>
        <dbReference type="SAM" id="MobiDB-lite"/>
    </source>
</evidence>
<accession>A0A9W7FF65</accession>
<keyword evidence="4" id="KW-1185">Reference proteome</keyword>
<evidence type="ECO:0000313" key="4">
    <source>
        <dbReference type="Proteomes" id="UP001165160"/>
    </source>
</evidence>
<dbReference type="AlphaFoldDB" id="A0A9W7FF65"/>
<dbReference type="EMBL" id="BRXX01000424">
    <property type="protein sequence ID" value="GMI11010.1"/>
    <property type="molecule type" value="Genomic_DNA"/>
</dbReference>
<gene>
    <name evidence="3" type="ORF">TrVE_jg3298</name>
</gene>
<evidence type="ECO:0000256" key="2">
    <source>
        <dbReference type="SAM" id="Phobius"/>
    </source>
</evidence>
<reference evidence="4" key="1">
    <citation type="journal article" date="2023" name="Commun. Biol.">
        <title>Genome analysis of Parmales, the sister group of diatoms, reveals the evolutionary specialization of diatoms from phago-mixotrophs to photoautotrophs.</title>
        <authorList>
            <person name="Ban H."/>
            <person name="Sato S."/>
            <person name="Yoshikawa S."/>
            <person name="Yamada K."/>
            <person name="Nakamura Y."/>
            <person name="Ichinomiya M."/>
            <person name="Sato N."/>
            <person name="Blanc-Mathieu R."/>
            <person name="Endo H."/>
            <person name="Kuwata A."/>
            <person name="Ogata H."/>
        </authorList>
    </citation>
    <scope>NUCLEOTIDE SEQUENCE [LARGE SCALE GENOMIC DNA]</scope>
    <source>
        <strain evidence="4">NIES 3699</strain>
    </source>
</reference>
<evidence type="ECO:0000313" key="3">
    <source>
        <dbReference type="EMBL" id="GMI11010.1"/>
    </source>
</evidence>
<feature type="region of interest" description="Disordered" evidence="1">
    <location>
        <begin position="337"/>
        <end position="356"/>
    </location>
</feature>
<keyword evidence="2" id="KW-1133">Transmembrane helix</keyword>